<dbReference type="SUPFAM" id="SSF55811">
    <property type="entry name" value="Nudix"/>
    <property type="match status" value="1"/>
</dbReference>
<dbReference type="GO" id="GO:0000298">
    <property type="term" value="F:endopolyphosphatase activity"/>
    <property type="evidence" value="ECO:0007669"/>
    <property type="project" value="TreeGrafter"/>
</dbReference>
<feature type="domain" description="Nudix hydrolase" evidence="6">
    <location>
        <begin position="31"/>
        <end position="157"/>
    </location>
</feature>
<evidence type="ECO:0000313" key="7">
    <source>
        <dbReference type="EMBL" id="CDS10473.1"/>
    </source>
</evidence>
<gene>
    <name evidence="7" type="ORF">LRAMOSA03149</name>
</gene>
<keyword evidence="3" id="KW-0378">Hydrolase</keyword>
<reference evidence="7" key="1">
    <citation type="journal article" date="2014" name="Genome Announc.">
        <title>De novo whole-genome sequence and genome annotation of Lichtheimia ramosa.</title>
        <authorList>
            <person name="Linde J."/>
            <person name="Schwartze V."/>
            <person name="Binder U."/>
            <person name="Lass-Florl C."/>
            <person name="Voigt K."/>
            <person name="Horn F."/>
        </authorList>
    </citation>
    <scope>NUCLEOTIDE SEQUENCE</scope>
    <source>
        <strain evidence="7">JMRC FSU:6197</strain>
    </source>
</reference>
<dbReference type="Pfam" id="PF00293">
    <property type="entry name" value="NUDIX"/>
    <property type="match status" value="1"/>
</dbReference>
<comment type="cofactor">
    <cofactor evidence="1">
        <name>Mg(2+)</name>
        <dbReference type="ChEBI" id="CHEBI:18420"/>
    </cofactor>
</comment>
<feature type="region of interest" description="Disordered" evidence="5">
    <location>
        <begin position="163"/>
        <end position="248"/>
    </location>
</feature>
<dbReference type="GO" id="GO:1901911">
    <property type="term" value="P:adenosine 5'-(hexahydrogen pentaphosphate) catabolic process"/>
    <property type="evidence" value="ECO:0007669"/>
    <property type="project" value="TreeGrafter"/>
</dbReference>
<dbReference type="GO" id="GO:0034431">
    <property type="term" value="F:bis(5'-adenosyl)-hexaphosphatase activity"/>
    <property type="evidence" value="ECO:0007669"/>
    <property type="project" value="TreeGrafter"/>
</dbReference>
<dbReference type="PROSITE" id="PS51462">
    <property type="entry name" value="NUDIX"/>
    <property type="match status" value="1"/>
</dbReference>
<organism evidence="7">
    <name type="scientific">Lichtheimia ramosa</name>
    <dbReference type="NCBI Taxonomy" id="688394"/>
    <lineage>
        <taxon>Eukaryota</taxon>
        <taxon>Fungi</taxon>
        <taxon>Fungi incertae sedis</taxon>
        <taxon>Mucoromycota</taxon>
        <taxon>Mucoromycotina</taxon>
        <taxon>Mucoromycetes</taxon>
        <taxon>Mucorales</taxon>
        <taxon>Lichtheimiaceae</taxon>
        <taxon>Lichtheimia</taxon>
    </lineage>
</organism>
<dbReference type="AlphaFoldDB" id="A0A077WTV5"/>
<dbReference type="GO" id="GO:0046872">
    <property type="term" value="F:metal ion binding"/>
    <property type="evidence" value="ECO:0007669"/>
    <property type="project" value="UniProtKB-KW"/>
</dbReference>
<keyword evidence="4" id="KW-0460">Magnesium</keyword>
<dbReference type="GO" id="GO:0034432">
    <property type="term" value="F:bis(5'-adenosyl)-pentaphosphatase activity"/>
    <property type="evidence" value="ECO:0007669"/>
    <property type="project" value="TreeGrafter"/>
</dbReference>
<dbReference type="InterPro" id="IPR020084">
    <property type="entry name" value="NUDIX_hydrolase_CS"/>
</dbReference>
<feature type="compositionally biased region" description="Low complexity" evidence="5">
    <location>
        <begin position="173"/>
        <end position="187"/>
    </location>
</feature>
<dbReference type="InterPro" id="IPR047198">
    <property type="entry name" value="DDP-like_NUDIX"/>
</dbReference>
<evidence type="ECO:0000256" key="3">
    <source>
        <dbReference type="ARBA" id="ARBA00022801"/>
    </source>
</evidence>
<evidence type="ECO:0000256" key="5">
    <source>
        <dbReference type="SAM" id="MobiDB-lite"/>
    </source>
</evidence>
<keyword evidence="2" id="KW-0479">Metal-binding</keyword>
<dbReference type="GO" id="GO:0071543">
    <property type="term" value="P:diphosphoinositol polyphosphate metabolic process"/>
    <property type="evidence" value="ECO:0007669"/>
    <property type="project" value="TreeGrafter"/>
</dbReference>
<dbReference type="PANTHER" id="PTHR12629:SF0">
    <property type="entry name" value="DIPHOSPHOINOSITOL-POLYPHOSPHATE DIPHOSPHATASE"/>
    <property type="match status" value="1"/>
</dbReference>
<evidence type="ECO:0000256" key="4">
    <source>
        <dbReference type="ARBA" id="ARBA00022842"/>
    </source>
</evidence>
<dbReference type="InterPro" id="IPR015797">
    <property type="entry name" value="NUDIX_hydrolase-like_dom_sf"/>
</dbReference>
<evidence type="ECO:0000259" key="6">
    <source>
        <dbReference type="PROSITE" id="PS51462"/>
    </source>
</evidence>
<dbReference type="Gene3D" id="3.90.79.10">
    <property type="entry name" value="Nucleoside Triphosphate Pyrophosphohydrolase"/>
    <property type="match status" value="1"/>
</dbReference>
<name>A0A077WTV5_9FUNG</name>
<dbReference type="PANTHER" id="PTHR12629">
    <property type="entry name" value="DIPHOSPHOINOSITOL POLYPHOSPHATE PHOSPHOHYDROLASE"/>
    <property type="match status" value="1"/>
</dbReference>
<dbReference type="GO" id="GO:0005634">
    <property type="term" value="C:nucleus"/>
    <property type="evidence" value="ECO:0007669"/>
    <property type="project" value="TreeGrafter"/>
</dbReference>
<dbReference type="InterPro" id="IPR000086">
    <property type="entry name" value="NUDIX_hydrolase_dom"/>
</dbReference>
<feature type="compositionally biased region" description="Polar residues" evidence="5">
    <location>
        <begin position="188"/>
        <end position="203"/>
    </location>
</feature>
<dbReference type="GO" id="GO:1901907">
    <property type="term" value="P:diadenosine pentaphosphate catabolic process"/>
    <property type="evidence" value="ECO:0007669"/>
    <property type="project" value="TreeGrafter"/>
</dbReference>
<dbReference type="PROSITE" id="PS00893">
    <property type="entry name" value="NUDIX_BOX"/>
    <property type="match status" value="1"/>
</dbReference>
<sequence>MSTTPVQSAEDIQYTKKARHGHGKDVVDEHNIRQVAGCLPIDPLNQRFLLVSSRKNPGAWVIPKGGWEEDETQEHAALRETWEEAGVKGKITRHIGVFAERNKKGIKAHHWIYELEISEVVKKFPEKKKRERRWFTFDEALIATKAAYLHDAIRLSSLNPAVHQEAEKQNGAQQQQPLQQQPPQQQPMTTTPRPSQDPQDFTKQQMTAPPPQQQQENVSGLPPSPPSTEGKKGFGAQLKSLLNPKKLG</sequence>
<dbReference type="CDD" id="cd04666">
    <property type="entry name" value="NUDIX_DIPP2_like_Nudt4"/>
    <property type="match status" value="1"/>
</dbReference>
<evidence type="ECO:0000256" key="1">
    <source>
        <dbReference type="ARBA" id="ARBA00001946"/>
    </source>
</evidence>
<dbReference type="GO" id="GO:1901909">
    <property type="term" value="P:diadenosine hexaphosphate catabolic process"/>
    <property type="evidence" value="ECO:0007669"/>
    <property type="project" value="TreeGrafter"/>
</dbReference>
<feature type="region of interest" description="Disordered" evidence="5">
    <location>
        <begin position="1"/>
        <end position="24"/>
    </location>
</feature>
<dbReference type="GO" id="GO:0008486">
    <property type="term" value="F:diphosphoinositol-polyphosphate diphosphatase activity"/>
    <property type="evidence" value="ECO:0007669"/>
    <property type="project" value="TreeGrafter"/>
</dbReference>
<evidence type="ECO:0000256" key="2">
    <source>
        <dbReference type="ARBA" id="ARBA00022723"/>
    </source>
</evidence>
<proteinExistence type="predicted"/>
<accession>A0A077WTV5</accession>
<dbReference type="EMBL" id="LK023335">
    <property type="protein sequence ID" value="CDS10473.1"/>
    <property type="molecule type" value="Genomic_DNA"/>
</dbReference>
<protein>
    <recommendedName>
        <fullName evidence="6">Nudix hydrolase domain-containing protein</fullName>
    </recommendedName>
</protein>
<dbReference type="GO" id="GO:0005737">
    <property type="term" value="C:cytoplasm"/>
    <property type="evidence" value="ECO:0007669"/>
    <property type="project" value="TreeGrafter"/>
</dbReference>
<dbReference type="OrthoDB" id="2011998at2759"/>